<dbReference type="InterPro" id="IPR036388">
    <property type="entry name" value="WH-like_DNA-bd_sf"/>
</dbReference>
<dbReference type="STRING" id="688867.SAMN05660236_2294"/>
<sequence>MIEVRYLRLIDAVSTFGSLKGAADYLCVTQSALSHQLKEFETHLGVPIFHRSNNQLHFTAAGKRVLEESQFILSRLQDLETDVRKIAIERLDNYIHGYSEFEAQRLNDQASTIADLLHRDSTWEAGSLVLEAGCGVGAQTKIICQKNPNCDIISIDLSEKSLSIATEMARESGFRNVQFQKADVLNLPFPDQKFDHVFVCFVLEHLAKPLSALTELKRILKTGGTISVIEGDHGSTYFYPDNLMANKAVEAQVALQKSTGGNANIGRELYPLLSQAGFNTINVSPRTVYIDESKPDMVEGFIKNTFTAMIKGIADDAVSKNIISKAEMDAGIKALLKTAEKGGTFHYTFFKAVACK</sequence>
<dbReference type="RefSeq" id="WP_079686756.1">
    <property type="nucleotide sequence ID" value="NZ_FUZU01000001.1"/>
</dbReference>
<dbReference type="PANTHER" id="PTHR44068:SF11">
    <property type="entry name" value="GERANYL DIPHOSPHATE 2-C-METHYLTRANSFERASE"/>
    <property type="match status" value="1"/>
</dbReference>
<dbReference type="InterPro" id="IPR029063">
    <property type="entry name" value="SAM-dependent_MTases_sf"/>
</dbReference>
<dbReference type="SUPFAM" id="SSF53335">
    <property type="entry name" value="S-adenosyl-L-methionine-dependent methyltransferases"/>
    <property type="match status" value="1"/>
</dbReference>
<dbReference type="Gene3D" id="1.10.10.10">
    <property type="entry name" value="Winged helix-like DNA-binding domain superfamily/Winged helix DNA-binding domain"/>
    <property type="match status" value="1"/>
</dbReference>
<organism evidence="2 3">
    <name type="scientific">Ohtaekwangia koreensis</name>
    <dbReference type="NCBI Taxonomy" id="688867"/>
    <lineage>
        <taxon>Bacteria</taxon>
        <taxon>Pseudomonadati</taxon>
        <taxon>Bacteroidota</taxon>
        <taxon>Cytophagia</taxon>
        <taxon>Cytophagales</taxon>
        <taxon>Fulvivirgaceae</taxon>
        <taxon>Ohtaekwangia</taxon>
    </lineage>
</organism>
<dbReference type="EMBL" id="FUZU01000001">
    <property type="protein sequence ID" value="SKC64098.1"/>
    <property type="molecule type" value="Genomic_DNA"/>
</dbReference>
<dbReference type="PANTHER" id="PTHR44068">
    <property type="entry name" value="ZGC:194242"/>
    <property type="match status" value="1"/>
</dbReference>
<dbReference type="CDD" id="cd02440">
    <property type="entry name" value="AdoMet_MTases"/>
    <property type="match status" value="1"/>
</dbReference>
<dbReference type="InterPro" id="IPR036390">
    <property type="entry name" value="WH_DNA-bd_sf"/>
</dbReference>
<dbReference type="Proteomes" id="UP000190961">
    <property type="component" value="Unassembled WGS sequence"/>
</dbReference>
<proteinExistence type="predicted"/>
<dbReference type="Gene3D" id="3.40.50.150">
    <property type="entry name" value="Vaccinia Virus protein VP39"/>
    <property type="match status" value="1"/>
</dbReference>
<evidence type="ECO:0000313" key="3">
    <source>
        <dbReference type="Proteomes" id="UP000190961"/>
    </source>
</evidence>
<reference evidence="2 3" key="1">
    <citation type="submission" date="2017-02" db="EMBL/GenBank/DDBJ databases">
        <authorList>
            <person name="Peterson S.W."/>
        </authorList>
    </citation>
    <scope>NUCLEOTIDE SEQUENCE [LARGE SCALE GENOMIC DNA]</scope>
    <source>
        <strain evidence="2 3">DSM 25262</strain>
    </source>
</reference>
<dbReference type="GO" id="GO:0003700">
    <property type="term" value="F:DNA-binding transcription factor activity"/>
    <property type="evidence" value="ECO:0007669"/>
    <property type="project" value="InterPro"/>
</dbReference>
<name>A0A1T5KLE6_9BACT</name>
<dbReference type="Pfam" id="PF13847">
    <property type="entry name" value="Methyltransf_31"/>
    <property type="match status" value="1"/>
</dbReference>
<protein>
    <submittedName>
        <fullName evidence="2">Regulatory helix-turn-helix protein, lysR family</fullName>
    </submittedName>
</protein>
<evidence type="ECO:0000313" key="2">
    <source>
        <dbReference type="EMBL" id="SKC64098.1"/>
    </source>
</evidence>
<keyword evidence="3" id="KW-1185">Reference proteome</keyword>
<dbReference type="InterPro" id="IPR025714">
    <property type="entry name" value="Methyltranfer_dom"/>
</dbReference>
<dbReference type="PROSITE" id="PS50931">
    <property type="entry name" value="HTH_LYSR"/>
    <property type="match status" value="1"/>
</dbReference>
<dbReference type="AlphaFoldDB" id="A0A1T5KLE6"/>
<accession>A0A1T5KLE6</accession>
<dbReference type="Gene3D" id="6.10.140.1580">
    <property type="match status" value="2"/>
</dbReference>
<dbReference type="SUPFAM" id="SSF46785">
    <property type="entry name" value="Winged helix' DNA-binding domain"/>
    <property type="match status" value="1"/>
</dbReference>
<gene>
    <name evidence="2" type="ORF">SAMN05660236_2294</name>
</gene>
<dbReference type="Pfam" id="PF00126">
    <property type="entry name" value="HTH_1"/>
    <property type="match status" value="1"/>
</dbReference>
<dbReference type="InterPro" id="IPR050447">
    <property type="entry name" value="Erg6_SMT_methyltransf"/>
</dbReference>
<dbReference type="InterPro" id="IPR000847">
    <property type="entry name" value="LysR_HTH_N"/>
</dbReference>
<dbReference type="OrthoDB" id="9777830at2"/>
<feature type="domain" description="HTH lysR-type" evidence="1">
    <location>
        <begin position="2"/>
        <end position="59"/>
    </location>
</feature>
<evidence type="ECO:0000259" key="1">
    <source>
        <dbReference type="PROSITE" id="PS50931"/>
    </source>
</evidence>